<dbReference type="InterPro" id="IPR012341">
    <property type="entry name" value="6hp_glycosidase-like_sf"/>
</dbReference>
<dbReference type="InterPro" id="IPR020464">
    <property type="entry name" value="LanC-like_prot_euk"/>
</dbReference>
<comment type="similarity">
    <text evidence="1">Belongs to the LanC-like protein family.</text>
</comment>
<name>A0A1D1YHD5_9ARAE</name>
<evidence type="ECO:0000313" key="4">
    <source>
        <dbReference type="EMBL" id="JAT54049.1"/>
    </source>
</evidence>
<dbReference type="EMBL" id="GDJX01013887">
    <property type="protein sequence ID" value="JAT54049.1"/>
    <property type="molecule type" value="Transcribed_RNA"/>
</dbReference>
<dbReference type="Gene3D" id="1.50.10.10">
    <property type="match status" value="1"/>
</dbReference>
<feature type="region of interest" description="Disordered" evidence="3">
    <location>
        <begin position="1"/>
        <end position="22"/>
    </location>
</feature>
<evidence type="ECO:0000256" key="2">
    <source>
        <dbReference type="PIRSR" id="PIRSR607822-1"/>
    </source>
</evidence>
<feature type="binding site" evidence="2">
    <location>
        <position position="342"/>
    </location>
    <ligand>
        <name>Zn(2+)</name>
        <dbReference type="ChEBI" id="CHEBI:29105"/>
    </ligand>
</feature>
<reference evidence="4" key="1">
    <citation type="submission" date="2015-07" db="EMBL/GenBank/DDBJ databases">
        <title>Transcriptome Assembly of Anthurium amnicola.</title>
        <authorList>
            <person name="Suzuki J."/>
        </authorList>
    </citation>
    <scope>NUCLEOTIDE SEQUENCE</scope>
</reference>
<organism evidence="4">
    <name type="scientific">Anthurium amnicola</name>
    <dbReference type="NCBI Taxonomy" id="1678845"/>
    <lineage>
        <taxon>Eukaryota</taxon>
        <taxon>Viridiplantae</taxon>
        <taxon>Streptophyta</taxon>
        <taxon>Embryophyta</taxon>
        <taxon>Tracheophyta</taxon>
        <taxon>Spermatophyta</taxon>
        <taxon>Magnoliopsida</taxon>
        <taxon>Liliopsida</taxon>
        <taxon>Araceae</taxon>
        <taxon>Pothoideae</taxon>
        <taxon>Potheae</taxon>
        <taxon>Anthurium</taxon>
    </lineage>
</organism>
<dbReference type="AlphaFoldDB" id="A0A1D1YHD5"/>
<dbReference type="Pfam" id="PF05147">
    <property type="entry name" value="LANC_like"/>
    <property type="match status" value="1"/>
</dbReference>
<dbReference type="SMART" id="SM01260">
    <property type="entry name" value="LANC_like"/>
    <property type="match status" value="1"/>
</dbReference>
<dbReference type="InterPro" id="IPR007822">
    <property type="entry name" value="LANC-like"/>
</dbReference>
<dbReference type="PANTHER" id="PTHR12736">
    <property type="entry name" value="LANC-LIKE PROTEIN"/>
    <property type="match status" value="1"/>
</dbReference>
<evidence type="ECO:0000256" key="3">
    <source>
        <dbReference type="SAM" id="MobiDB-lite"/>
    </source>
</evidence>
<proteinExistence type="inferred from homology"/>
<dbReference type="GO" id="GO:0031179">
    <property type="term" value="P:peptide modification"/>
    <property type="evidence" value="ECO:0007669"/>
    <property type="project" value="InterPro"/>
</dbReference>
<keyword evidence="2" id="KW-0862">Zinc</keyword>
<dbReference type="GO" id="GO:0005886">
    <property type="term" value="C:plasma membrane"/>
    <property type="evidence" value="ECO:0007669"/>
    <property type="project" value="TreeGrafter"/>
</dbReference>
<dbReference type="SUPFAM" id="SSF158745">
    <property type="entry name" value="LanC-like"/>
    <property type="match status" value="1"/>
</dbReference>
<gene>
    <name evidence="4" type="primary">Lancl2_2</name>
    <name evidence="4" type="ORF">g.59496</name>
</gene>
<dbReference type="PRINTS" id="PR01950">
    <property type="entry name" value="LANCSUPER"/>
</dbReference>
<evidence type="ECO:0000256" key="1">
    <source>
        <dbReference type="ARBA" id="ARBA00007179"/>
    </source>
</evidence>
<keyword evidence="2" id="KW-0479">Metal-binding</keyword>
<sequence length="424" mass="46024">MSSPSPLAVSQDHRRQHDDYDDEEAARWMESLRLSTDLLPVDTFLKAAVSLKDQVVEATWRSGVRCVDTTVYSGLMGTALTCLRSYEATGSTADLLLCSEIADACAAAAAKSSKSSRHVTFLCGRAGVYALGAVAANYRGDRQRRDFFVGLFLEVAQERALPVGPEEGGFGMPYELLNGRAGFLWAALFVNKHLGPNTLPDALLMPVVEAVLAGGRTGASHNTGCPLMFSWHGTRYWGAAHGLAGIVQVLLHFPLSHDDLEDVKETLRYMVRNRFPRSGNYPSSEGNPRDRLVQWSHGAGGMAITLCRAVEVFPGDLEFRDAAVEAGEVVWRRGVVGKVGLCDGIAGNAYACLSLYRVTGEKVFLERARALGTFLYYNAEELARHGQPRGDDHAHSLFQGLAGAACLCFDMVSPTAARFPGYQI</sequence>
<dbReference type="GO" id="GO:0005975">
    <property type="term" value="P:carbohydrate metabolic process"/>
    <property type="evidence" value="ECO:0007669"/>
    <property type="project" value="InterPro"/>
</dbReference>
<dbReference type="GO" id="GO:0046872">
    <property type="term" value="F:metal ion binding"/>
    <property type="evidence" value="ECO:0007669"/>
    <property type="project" value="UniProtKB-KW"/>
</dbReference>
<dbReference type="PRINTS" id="PR01951">
    <property type="entry name" value="LANCEUKARYTE"/>
</dbReference>
<dbReference type="PANTHER" id="PTHR12736:SF25">
    <property type="entry name" value="LANC-LIKE PROTEIN GCL1"/>
    <property type="match status" value="1"/>
</dbReference>
<dbReference type="CDD" id="cd04794">
    <property type="entry name" value="euk_LANCL"/>
    <property type="match status" value="1"/>
</dbReference>
<accession>A0A1D1YHD5</accession>
<protein>
    <submittedName>
        <fullName evidence="4">LanC-like protein 2</fullName>
    </submittedName>
</protein>